<evidence type="ECO:0000313" key="6">
    <source>
        <dbReference type="Proteomes" id="UP000031675"/>
    </source>
</evidence>
<gene>
    <name evidence="5" type="ORF">LP52_20740</name>
</gene>
<dbReference type="EMBL" id="JROO01000042">
    <property type="protein sequence ID" value="KIH97149.1"/>
    <property type="molecule type" value="Genomic_DNA"/>
</dbReference>
<comment type="cofactor">
    <cofactor evidence="1">
        <name>thiamine diphosphate</name>
        <dbReference type="ChEBI" id="CHEBI:58937"/>
    </cofactor>
</comment>
<keyword evidence="2" id="KW-0560">Oxidoreductase</keyword>
<organism evidence="5 6">
    <name type="scientific">Streptomonospora alba</name>
    <dbReference type="NCBI Taxonomy" id="183763"/>
    <lineage>
        <taxon>Bacteria</taxon>
        <taxon>Bacillati</taxon>
        <taxon>Actinomycetota</taxon>
        <taxon>Actinomycetes</taxon>
        <taxon>Streptosporangiales</taxon>
        <taxon>Nocardiopsidaceae</taxon>
        <taxon>Streptomonospora</taxon>
    </lineage>
</organism>
<dbReference type="Gene3D" id="3.40.50.970">
    <property type="match status" value="1"/>
</dbReference>
<keyword evidence="5" id="KW-0670">Pyruvate</keyword>
<evidence type="ECO:0000313" key="5">
    <source>
        <dbReference type="EMBL" id="KIH97149.1"/>
    </source>
</evidence>
<dbReference type="AlphaFoldDB" id="A0A0C2FDD0"/>
<reference evidence="6" key="1">
    <citation type="journal article" date="2015" name="Chem. Biol.">
        <title>Structure, bioactivity, and resistance mechanism of streptomonomicin, an unusual lasso Peptide from an understudied halophilic actinomycete.</title>
        <authorList>
            <person name="Metelev M."/>
            <person name="Tietz J.I."/>
            <person name="Melby J.O."/>
            <person name="Blair P.M."/>
            <person name="Zhu L."/>
            <person name="Livnat I."/>
            <person name="Severinov K."/>
            <person name="Mitchell D.A."/>
        </authorList>
    </citation>
    <scope>NUCLEOTIDE SEQUENCE [LARGE SCALE GENOMIC DNA]</scope>
    <source>
        <strain evidence="6">YIM 90003</strain>
    </source>
</reference>
<keyword evidence="3" id="KW-0786">Thiamine pyrophosphate</keyword>
<dbReference type="InterPro" id="IPR001017">
    <property type="entry name" value="DH_E1"/>
</dbReference>
<dbReference type="GO" id="GO:0016624">
    <property type="term" value="F:oxidoreductase activity, acting on the aldehyde or oxo group of donors, disulfide as acceptor"/>
    <property type="evidence" value="ECO:0007669"/>
    <property type="project" value="InterPro"/>
</dbReference>
<keyword evidence="6" id="KW-1185">Reference proteome</keyword>
<dbReference type="SUPFAM" id="SSF52518">
    <property type="entry name" value="Thiamin diphosphate-binding fold (THDP-binding)"/>
    <property type="match status" value="1"/>
</dbReference>
<feature type="domain" description="Dehydrogenase E1 component" evidence="4">
    <location>
        <begin position="44"/>
        <end position="316"/>
    </location>
</feature>
<evidence type="ECO:0000256" key="2">
    <source>
        <dbReference type="ARBA" id="ARBA00023002"/>
    </source>
</evidence>
<evidence type="ECO:0000256" key="3">
    <source>
        <dbReference type="ARBA" id="ARBA00023052"/>
    </source>
</evidence>
<name>A0A0C2FDD0_9ACTN</name>
<dbReference type="STRING" id="183763.LP52_20740"/>
<proteinExistence type="predicted"/>
<dbReference type="CDD" id="cd02000">
    <property type="entry name" value="TPP_E1_PDC_ADC_BCADC"/>
    <property type="match status" value="1"/>
</dbReference>
<dbReference type="Proteomes" id="UP000031675">
    <property type="component" value="Unassembled WGS sequence"/>
</dbReference>
<comment type="caution">
    <text evidence="5">The sequence shown here is derived from an EMBL/GenBank/DDBJ whole genome shotgun (WGS) entry which is preliminary data.</text>
</comment>
<dbReference type="GO" id="GO:0000287">
    <property type="term" value="F:magnesium ion binding"/>
    <property type="evidence" value="ECO:0007669"/>
    <property type="project" value="UniProtKB-ARBA"/>
</dbReference>
<protein>
    <submittedName>
        <fullName evidence="5">Pyruvate dehydrogenase</fullName>
    </submittedName>
</protein>
<dbReference type="GO" id="GO:0009083">
    <property type="term" value="P:branched-chain amino acid catabolic process"/>
    <property type="evidence" value="ECO:0007669"/>
    <property type="project" value="TreeGrafter"/>
</dbReference>
<dbReference type="InterPro" id="IPR050771">
    <property type="entry name" value="Alpha-ketoacid_DH_E1_comp"/>
</dbReference>
<dbReference type="OrthoDB" id="9766715at2"/>
<dbReference type="PANTHER" id="PTHR43380:SF1">
    <property type="entry name" value="2-OXOISOVALERATE DEHYDROGENASE SUBUNIT ALPHA, MITOCHONDRIAL"/>
    <property type="match status" value="1"/>
</dbReference>
<dbReference type="Pfam" id="PF00676">
    <property type="entry name" value="E1_dh"/>
    <property type="match status" value="1"/>
</dbReference>
<dbReference type="InterPro" id="IPR017596">
    <property type="entry name" value="PdhA/BkdA"/>
</dbReference>
<dbReference type="NCBIfam" id="TIGR03181">
    <property type="entry name" value="PDH_E1_alph_x"/>
    <property type="match status" value="1"/>
</dbReference>
<accession>A0A0C2FDD0</accession>
<dbReference type="InterPro" id="IPR029061">
    <property type="entry name" value="THDP-binding"/>
</dbReference>
<dbReference type="PANTHER" id="PTHR43380">
    <property type="entry name" value="2-OXOISOVALERATE DEHYDROGENASE SUBUNIT ALPHA, MITOCHONDRIAL"/>
    <property type="match status" value="1"/>
</dbReference>
<evidence type="ECO:0000256" key="1">
    <source>
        <dbReference type="ARBA" id="ARBA00001964"/>
    </source>
</evidence>
<dbReference type="RefSeq" id="WP_040276027.1">
    <property type="nucleotide sequence ID" value="NZ_JROO01000042.1"/>
</dbReference>
<evidence type="ECO:0000259" key="4">
    <source>
        <dbReference type="Pfam" id="PF00676"/>
    </source>
</evidence>
<sequence length="371" mass="40739">MSNNTAHGEPELVQLLTPDGELRDHPDYPLEISTEEIRGLYRDLVLVRRVDTEAVALQRQGELGLWASLLGQEAAQIGSARALRPQDMAFPSYREHGVAWARGVAPKELLGLFRGVTNGGWDPAQYGLHLYTIVIGSQTLHATGYAMGIQRDGATGEDGSAVVAYFGDGASSQGDTSEAFTFAAVNNAPVVFFCQNNQWAISEPPDRQMRVPLYRRAAGFGFPGVRIDGNDVLASLAVTRKAMQQAREGQGPMLIEAFTYRMGAHTTNDDPTRYRVPAELEEWKAKDPILRLRAHMQAQGIAGDDFFTEVESEADRLGEQLRAECRSLPDPAPLDIFHEVYAEPNTQIDLQRAEFADYLASFEDAGAEGGR</sequence>